<feature type="region of interest" description="Disordered" evidence="1">
    <location>
        <begin position="25"/>
        <end position="67"/>
    </location>
</feature>
<feature type="compositionally biased region" description="Polar residues" evidence="1">
    <location>
        <begin position="51"/>
        <end position="67"/>
    </location>
</feature>
<accession>A0ABT3QFF7</accession>
<dbReference type="PROSITE" id="PS51257">
    <property type="entry name" value="PROKAR_LIPOPROTEIN"/>
    <property type="match status" value="1"/>
</dbReference>
<name>A0ABT3QFF7_9PROT</name>
<comment type="caution">
    <text evidence="3">The sequence shown here is derived from an EMBL/GenBank/DDBJ whole genome shotgun (WGS) entry which is preliminary data.</text>
</comment>
<evidence type="ECO:0000256" key="1">
    <source>
        <dbReference type="SAM" id="MobiDB-lite"/>
    </source>
</evidence>
<evidence type="ECO:0008006" key="5">
    <source>
        <dbReference type="Google" id="ProtNLM"/>
    </source>
</evidence>
<gene>
    <name evidence="3" type="ORF">OQ497_08645</name>
</gene>
<evidence type="ECO:0000256" key="2">
    <source>
        <dbReference type="SAM" id="SignalP"/>
    </source>
</evidence>
<protein>
    <recommendedName>
        <fullName evidence="5">Lipoprotein</fullName>
    </recommendedName>
</protein>
<proteinExistence type="predicted"/>
<feature type="signal peptide" evidence="2">
    <location>
        <begin position="1"/>
        <end position="18"/>
    </location>
</feature>
<feature type="chain" id="PRO_5045760406" description="Lipoprotein" evidence="2">
    <location>
        <begin position="19"/>
        <end position="67"/>
    </location>
</feature>
<organism evidence="3 4">
    <name type="scientific">Acetobacter thailandicus</name>
    <dbReference type="NCBI Taxonomy" id="1502842"/>
    <lineage>
        <taxon>Bacteria</taxon>
        <taxon>Pseudomonadati</taxon>
        <taxon>Pseudomonadota</taxon>
        <taxon>Alphaproteobacteria</taxon>
        <taxon>Acetobacterales</taxon>
        <taxon>Acetobacteraceae</taxon>
        <taxon>Acetobacter</taxon>
    </lineage>
</organism>
<sequence>MKIFPALAALTFSITLTACSSFQSDNAYHPHSHHGRRTPTWYQPPDYARPSNPTAVTPAPTQAGQKS</sequence>
<dbReference type="EMBL" id="JAPIUZ010000003">
    <property type="protein sequence ID" value="MCX2564025.1"/>
    <property type="molecule type" value="Genomic_DNA"/>
</dbReference>
<keyword evidence="2" id="KW-0732">Signal</keyword>
<evidence type="ECO:0000313" key="4">
    <source>
        <dbReference type="Proteomes" id="UP001301152"/>
    </source>
</evidence>
<dbReference type="Proteomes" id="UP001301152">
    <property type="component" value="Unassembled WGS sequence"/>
</dbReference>
<keyword evidence="4" id="KW-1185">Reference proteome</keyword>
<reference evidence="3 4" key="1">
    <citation type="submission" date="2022-11" db="EMBL/GenBank/DDBJ databases">
        <title>Genome sequencing of Acetobacter type strain.</title>
        <authorList>
            <person name="Heo J."/>
            <person name="Lee D."/>
            <person name="Han B.-H."/>
            <person name="Hong S.-B."/>
            <person name="Kwon S.-W."/>
        </authorList>
    </citation>
    <scope>NUCLEOTIDE SEQUENCE [LARGE SCALE GENOMIC DNA]</scope>
    <source>
        <strain evidence="3 4">KACC 21253</strain>
    </source>
</reference>
<evidence type="ECO:0000313" key="3">
    <source>
        <dbReference type="EMBL" id="MCX2564025.1"/>
    </source>
</evidence>
<dbReference type="RefSeq" id="WP_086555434.1">
    <property type="nucleotide sequence ID" value="NZ_JAERKX010000002.1"/>
</dbReference>